<dbReference type="InterPro" id="IPR001810">
    <property type="entry name" value="F-box_dom"/>
</dbReference>
<dbReference type="Pfam" id="PF00400">
    <property type="entry name" value="WD40"/>
    <property type="match status" value="3"/>
</dbReference>
<name>A0AAF3J878_9BILA</name>
<dbReference type="InterPro" id="IPR036322">
    <property type="entry name" value="WD40_repeat_dom_sf"/>
</dbReference>
<dbReference type="PROSITE" id="PS50294">
    <property type="entry name" value="WD_REPEATS_REGION"/>
    <property type="match status" value="1"/>
</dbReference>
<evidence type="ECO:0000313" key="6">
    <source>
        <dbReference type="Proteomes" id="UP000887575"/>
    </source>
</evidence>
<evidence type="ECO:0000259" key="5">
    <source>
        <dbReference type="PROSITE" id="PS50181"/>
    </source>
</evidence>
<dbReference type="PRINTS" id="PR00320">
    <property type="entry name" value="GPROTEINBRPT"/>
</dbReference>
<protein>
    <recommendedName>
        <fullName evidence="5">F-box domain-containing protein</fullName>
    </recommendedName>
</protein>
<feature type="repeat" description="WD" evidence="4">
    <location>
        <begin position="68"/>
        <end position="90"/>
    </location>
</feature>
<evidence type="ECO:0000256" key="2">
    <source>
        <dbReference type="ARBA" id="ARBA00022737"/>
    </source>
</evidence>
<dbReference type="Pfam" id="PF12937">
    <property type="entry name" value="F-box-like"/>
    <property type="match status" value="1"/>
</dbReference>
<dbReference type="SMART" id="SM00256">
    <property type="entry name" value="FBOX"/>
    <property type="match status" value="1"/>
</dbReference>
<keyword evidence="1 4" id="KW-0853">WD repeat</keyword>
<dbReference type="InterPro" id="IPR051075">
    <property type="entry name" value="SCF_subunit_WD-repeat"/>
</dbReference>
<proteinExistence type="predicted"/>
<dbReference type="AlphaFoldDB" id="A0AAF3J878"/>
<evidence type="ECO:0000313" key="7">
    <source>
        <dbReference type="WBParaSite" id="MBELARI_LOCUS2639"/>
    </source>
</evidence>
<evidence type="ECO:0000256" key="3">
    <source>
        <dbReference type="ARBA" id="ARBA00022786"/>
    </source>
</evidence>
<dbReference type="InterPro" id="IPR015943">
    <property type="entry name" value="WD40/YVTN_repeat-like_dom_sf"/>
</dbReference>
<dbReference type="Gene3D" id="1.20.1280.50">
    <property type="match status" value="1"/>
</dbReference>
<dbReference type="InterPro" id="IPR001680">
    <property type="entry name" value="WD40_rpt"/>
</dbReference>
<keyword evidence="3" id="KW-0833">Ubl conjugation pathway</keyword>
<keyword evidence="2" id="KW-0677">Repeat</keyword>
<evidence type="ECO:0000256" key="4">
    <source>
        <dbReference type="PROSITE-ProRule" id="PRU00221"/>
    </source>
</evidence>
<feature type="domain" description="F-box" evidence="5">
    <location>
        <begin position="8"/>
        <end position="54"/>
    </location>
</feature>
<feature type="repeat" description="WD" evidence="4">
    <location>
        <begin position="91"/>
        <end position="130"/>
    </location>
</feature>
<accession>A0AAF3J878</accession>
<dbReference type="PANTHER" id="PTHR19872">
    <property type="entry name" value="UBIQUITIN LIGASE SPECIFICITY FACTOR/HREP PROTEIN"/>
    <property type="match status" value="1"/>
</dbReference>
<dbReference type="PANTHER" id="PTHR19872:SF9">
    <property type="entry name" value="UBIQUITIN-BINDING SDF UBIQUITIN LIGASE COMPLEX SUBUNIT"/>
    <property type="match status" value="1"/>
</dbReference>
<dbReference type="SUPFAM" id="SSF81383">
    <property type="entry name" value="F-box domain"/>
    <property type="match status" value="1"/>
</dbReference>
<dbReference type="SUPFAM" id="SSF50978">
    <property type="entry name" value="WD40 repeat-like"/>
    <property type="match status" value="1"/>
</dbReference>
<dbReference type="PROSITE" id="PS50082">
    <property type="entry name" value="WD_REPEATS_2"/>
    <property type="match status" value="2"/>
</dbReference>
<dbReference type="InterPro" id="IPR036047">
    <property type="entry name" value="F-box-like_dom_sf"/>
</dbReference>
<keyword evidence="6" id="KW-1185">Reference proteome</keyword>
<reference evidence="7" key="1">
    <citation type="submission" date="2024-02" db="UniProtKB">
        <authorList>
            <consortium name="WormBaseParasite"/>
        </authorList>
    </citation>
    <scope>IDENTIFICATION</scope>
</reference>
<dbReference type="InterPro" id="IPR020472">
    <property type="entry name" value="WD40_PAC1"/>
</dbReference>
<sequence length="216" mass="24506">MSDKSESKDFLSQLPEEVAYRIITHLTPRDLMTCARVSRTWQRICEDDRTWRRKCLEKGYVKLDAPSLVSGSCDGMLRVWDIVDGKCLHILTGHLVEVCCVQFDGIRVVSGADDCTVKVWSVQTGECLHTLTDQTEPVYSLLFEPERDLVVSGSDTSRVWDVRRGTCIATLRTHRIYGSDMQLRGNSLVACYTDREVGVWDIRDGGSFIPRLQDGR</sequence>
<dbReference type="SMART" id="SM00320">
    <property type="entry name" value="WD40"/>
    <property type="match status" value="4"/>
</dbReference>
<organism evidence="6 7">
    <name type="scientific">Mesorhabditis belari</name>
    <dbReference type="NCBI Taxonomy" id="2138241"/>
    <lineage>
        <taxon>Eukaryota</taxon>
        <taxon>Metazoa</taxon>
        <taxon>Ecdysozoa</taxon>
        <taxon>Nematoda</taxon>
        <taxon>Chromadorea</taxon>
        <taxon>Rhabditida</taxon>
        <taxon>Rhabditina</taxon>
        <taxon>Rhabditomorpha</taxon>
        <taxon>Rhabditoidea</taxon>
        <taxon>Rhabditidae</taxon>
        <taxon>Mesorhabditinae</taxon>
        <taxon>Mesorhabditis</taxon>
    </lineage>
</organism>
<dbReference type="Proteomes" id="UP000887575">
    <property type="component" value="Unassembled WGS sequence"/>
</dbReference>
<dbReference type="PROSITE" id="PS50181">
    <property type="entry name" value="FBOX"/>
    <property type="match status" value="1"/>
</dbReference>
<dbReference type="WBParaSite" id="MBELARI_LOCUS2639">
    <property type="protein sequence ID" value="MBELARI_LOCUS2639"/>
    <property type="gene ID" value="MBELARI_LOCUS2639"/>
</dbReference>
<dbReference type="Gene3D" id="2.130.10.10">
    <property type="entry name" value="YVTN repeat-like/Quinoprotein amine dehydrogenase"/>
    <property type="match status" value="1"/>
</dbReference>
<evidence type="ECO:0000256" key="1">
    <source>
        <dbReference type="ARBA" id="ARBA00022574"/>
    </source>
</evidence>